<comment type="function">
    <text evidence="4">Involved in chemotaxis. Part of a chemotaxis signal transduction system that modulates chemotaxis in response to various stimuli. Catalyzes the demethylation of specific methylglutamate residues introduced into the chemoreceptors (methyl-accepting chemotaxis proteins or MCP) by CheR. Also mediates the irreversible deamidation of specific glutamine residues to glutamic acid.</text>
</comment>
<dbReference type="PROSITE" id="PS50122">
    <property type="entry name" value="CHEB"/>
    <property type="match status" value="1"/>
</dbReference>
<comment type="caution">
    <text evidence="9">The sequence shown here is derived from an EMBL/GenBank/DDBJ whole genome shotgun (WGS) entry which is preliminary data.</text>
</comment>
<dbReference type="EC" id="3.5.1.44" evidence="4"/>
<dbReference type="SMART" id="SM00448">
    <property type="entry name" value="REC"/>
    <property type="match status" value="1"/>
</dbReference>
<dbReference type="Proteomes" id="UP000317078">
    <property type="component" value="Unassembled WGS sequence"/>
</dbReference>
<dbReference type="GO" id="GO:0008168">
    <property type="term" value="F:methyltransferase activity"/>
    <property type="evidence" value="ECO:0007669"/>
    <property type="project" value="UniProtKB-KW"/>
</dbReference>
<dbReference type="GO" id="GO:0008984">
    <property type="term" value="F:protein-glutamate methylesterase activity"/>
    <property type="evidence" value="ECO:0007669"/>
    <property type="project" value="UniProtKB-UniRule"/>
</dbReference>
<dbReference type="SUPFAM" id="SSF52738">
    <property type="entry name" value="Methylesterase CheB, C-terminal domain"/>
    <property type="match status" value="1"/>
</dbReference>
<dbReference type="CDD" id="cd17541">
    <property type="entry name" value="REC_CheB-like"/>
    <property type="match status" value="1"/>
</dbReference>
<evidence type="ECO:0000259" key="7">
    <source>
        <dbReference type="PROSITE" id="PS50110"/>
    </source>
</evidence>
<dbReference type="GO" id="GO:0000156">
    <property type="term" value="F:phosphorelay response regulator activity"/>
    <property type="evidence" value="ECO:0007669"/>
    <property type="project" value="InterPro"/>
</dbReference>
<dbReference type="InterPro" id="IPR035909">
    <property type="entry name" value="CheB_C"/>
</dbReference>
<dbReference type="OrthoDB" id="9793421at2"/>
<evidence type="ECO:0000256" key="1">
    <source>
        <dbReference type="ARBA" id="ARBA00022500"/>
    </source>
</evidence>
<evidence type="ECO:0000256" key="3">
    <source>
        <dbReference type="ARBA" id="ARBA00048267"/>
    </source>
</evidence>
<dbReference type="PROSITE" id="PS50110">
    <property type="entry name" value="RESPONSE_REGULATORY"/>
    <property type="match status" value="1"/>
</dbReference>
<reference evidence="9 10" key="1">
    <citation type="journal article" date="2019" name="Environ. Microbiol.">
        <title>Species interactions and distinct microbial communities in high Arctic permafrost affected cryosols are associated with the CH4 and CO2 gas fluxes.</title>
        <authorList>
            <person name="Altshuler I."/>
            <person name="Hamel J."/>
            <person name="Turney S."/>
            <person name="Magnuson E."/>
            <person name="Levesque R."/>
            <person name="Greer C."/>
            <person name="Whyte L.G."/>
        </authorList>
    </citation>
    <scope>NUCLEOTIDE SEQUENCE [LARGE SCALE GENOMIC DNA]</scope>
    <source>
        <strain evidence="9 10">S9.3B</strain>
    </source>
</reference>
<accession>A0A502FIL1</accession>
<gene>
    <name evidence="4 9" type="primary">cheB</name>
    <name evidence="9" type="ORF">EAH89_22205</name>
</gene>
<feature type="active site" evidence="4 5">
    <location>
        <position position="366"/>
    </location>
</feature>
<keyword evidence="9" id="KW-0489">Methyltransferase</keyword>
<name>A0A502FIL1_9PROT</name>
<dbReference type="CDD" id="cd16432">
    <property type="entry name" value="CheB_Rec"/>
    <property type="match status" value="1"/>
</dbReference>
<comment type="PTM">
    <text evidence="4">Phosphorylated by CheA. Phosphorylation of the N-terminal regulatory domain activates the methylesterase activity.</text>
</comment>
<sequence length="433" mass="44284">MICDDSQTVRGILAGLLSADPEIEVVSRVGDGQQALDALAEARPDVVLLDLEMPVLDGLAALPRLLRADPRLAVIVASAVTQRGAAEAMSALRAGASDYIPKPGAGRGGASDPVFRAELLEKVKGWARMRRRTAALAAAPVTPVSAVAVVSPNAGPATPVMSNTTADEPVPSDTRVLRSATTMPPPRPTGPPPSVFKAAPPVKRVLARVPAPGVASASELPPPALSRAGKASGAPSLLAIGSSTGGPQALAAFLRSLNGAPVVPIVIVQHMPAGFTAMLADHLDRLGSLRVAEARDGEVLQNGRAYVAPGDKHLLIERGTGGLTARLRDDPPENFCRPAVDPMLRSAQRACDGRVLAVILTGMGQDGLEGCRSLVAAGGIVLAQDEASSVVWGMPGAVARAGLAREILPPERLGPRVSAMLSGVGTEAGRMAS</sequence>
<dbReference type="Pfam" id="PF01339">
    <property type="entry name" value="CheB_methylest"/>
    <property type="match status" value="1"/>
</dbReference>
<dbReference type="GO" id="GO:0032259">
    <property type="term" value="P:methylation"/>
    <property type="evidence" value="ECO:0007669"/>
    <property type="project" value="UniProtKB-KW"/>
</dbReference>
<organism evidence="9 10">
    <name type="scientific">Muricoccus nepalensis</name>
    <dbReference type="NCBI Taxonomy" id="1854500"/>
    <lineage>
        <taxon>Bacteria</taxon>
        <taxon>Pseudomonadati</taxon>
        <taxon>Pseudomonadota</taxon>
        <taxon>Alphaproteobacteria</taxon>
        <taxon>Acetobacterales</taxon>
        <taxon>Roseomonadaceae</taxon>
        <taxon>Muricoccus</taxon>
    </lineage>
</organism>
<keyword evidence="4" id="KW-0963">Cytoplasm</keyword>
<dbReference type="InterPro" id="IPR001789">
    <property type="entry name" value="Sig_transdc_resp-reg_receiver"/>
</dbReference>
<dbReference type="SUPFAM" id="SSF52172">
    <property type="entry name" value="CheY-like"/>
    <property type="match status" value="1"/>
</dbReference>
<dbReference type="AlphaFoldDB" id="A0A502FIL1"/>
<feature type="modified residue" description="4-aspartylphosphate" evidence="4 6">
    <location>
        <position position="50"/>
    </location>
</feature>
<dbReference type="InterPro" id="IPR011006">
    <property type="entry name" value="CheY-like_superfamily"/>
</dbReference>
<comment type="catalytic activity">
    <reaction evidence="3 4">
        <text>[protein]-L-glutamate 5-O-methyl ester + H2O = L-glutamyl-[protein] + methanol + H(+)</text>
        <dbReference type="Rhea" id="RHEA:23236"/>
        <dbReference type="Rhea" id="RHEA-COMP:10208"/>
        <dbReference type="Rhea" id="RHEA-COMP:10311"/>
        <dbReference type="ChEBI" id="CHEBI:15377"/>
        <dbReference type="ChEBI" id="CHEBI:15378"/>
        <dbReference type="ChEBI" id="CHEBI:17790"/>
        <dbReference type="ChEBI" id="CHEBI:29973"/>
        <dbReference type="ChEBI" id="CHEBI:82795"/>
        <dbReference type="EC" id="3.1.1.61"/>
    </reaction>
</comment>
<keyword evidence="2 4" id="KW-0378">Hydrolase</keyword>
<comment type="catalytic activity">
    <reaction evidence="4">
        <text>L-glutaminyl-[protein] + H2O = L-glutamyl-[protein] + NH4(+)</text>
        <dbReference type="Rhea" id="RHEA:16441"/>
        <dbReference type="Rhea" id="RHEA-COMP:10207"/>
        <dbReference type="Rhea" id="RHEA-COMP:10208"/>
        <dbReference type="ChEBI" id="CHEBI:15377"/>
        <dbReference type="ChEBI" id="CHEBI:28938"/>
        <dbReference type="ChEBI" id="CHEBI:29973"/>
        <dbReference type="ChEBI" id="CHEBI:30011"/>
        <dbReference type="EC" id="3.5.1.44"/>
    </reaction>
</comment>
<comment type="similarity">
    <text evidence="4">Belongs to the CheB family.</text>
</comment>
<dbReference type="PANTHER" id="PTHR42872">
    <property type="entry name" value="PROTEIN-GLUTAMATE METHYLESTERASE/PROTEIN-GLUTAMINE GLUTAMINASE"/>
    <property type="match status" value="1"/>
</dbReference>
<dbReference type="EMBL" id="RCZP01000031">
    <property type="protein sequence ID" value="TPG48973.1"/>
    <property type="molecule type" value="Genomic_DNA"/>
</dbReference>
<dbReference type="InterPro" id="IPR000673">
    <property type="entry name" value="Sig_transdc_resp-reg_Me-estase"/>
</dbReference>
<keyword evidence="10" id="KW-1185">Reference proteome</keyword>
<evidence type="ECO:0000256" key="2">
    <source>
        <dbReference type="ARBA" id="ARBA00022801"/>
    </source>
</evidence>
<feature type="active site" evidence="4 5">
    <location>
        <position position="270"/>
    </location>
</feature>
<evidence type="ECO:0000256" key="6">
    <source>
        <dbReference type="PROSITE-ProRule" id="PRU00169"/>
    </source>
</evidence>
<evidence type="ECO:0000313" key="10">
    <source>
        <dbReference type="Proteomes" id="UP000317078"/>
    </source>
</evidence>
<comment type="domain">
    <text evidence="4">Contains a C-terminal catalytic domain, and an N-terminal region which modulates catalytic activity.</text>
</comment>
<dbReference type="HAMAP" id="MF_00099">
    <property type="entry name" value="CheB_chemtxs"/>
    <property type="match status" value="1"/>
</dbReference>
<keyword evidence="4 6" id="KW-0597">Phosphoprotein</keyword>
<dbReference type="PANTHER" id="PTHR42872:SF3">
    <property type="entry name" value="PROTEIN-GLUTAMATE METHYLESTERASE_PROTEIN-GLUTAMINE GLUTAMINASE 1"/>
    <property type="match status" value="1"/>
</dbReference>
<dbReference type="Pfam" id="PF00072">
    <property type="entry name" value="Response_reg"/>
    <property type="match status" value="1"/>
</dbReference>
<dbReference type="GO" id="GO:0005737">
    <property type="term" value="C:cytoplasm"/>
    <property type="evidence" value="ECO:0007669"/>
    <property type="project" value="UniProtKB-SubCell"/>
</dbReference>
<dbReference type="InterPro" id="IPR008248">
    <property type="entry name" value="CheB-like"/>
</dbReference>
<proteinExistence type="inferred from homology"/>
<dbReference type="Gene3D" id="3.40.50.2300">
    <property type="match status" value="1"/>
</dbReference>
<dbReference type="NCBIfam" id="NF001965">
    <property type="entry name" value="PRK00742.1"/>
    <property type="match status" value="1"/>
</dbReference>
<protein>
    <recommendedName>
        <fullName evidence="4">Protein-glutamate methylesterase/protein-glutamine glutaminase</fullName>
        <ecNumber evidence="4">3.1.1.61</ecNumber>
        <ecNumber evidence="4">3.5.1.44</ecNumber>
    </recommendedName>
</protein>
<feature type="domain" description="Response regulatory" evidence="7">
    <location>
        <begin position="1"/>
        <end position="117"/>
    </location>
</feature>
<keyword evidence="9" id="KW-0808">Transferase</keyword>
<dbReference type="GO" id="GO:0006935">
    <property type="term" value="P:chemotaxis"/>
    <property type="evidence" value="ECO:0007669"/>
    <property type="project" value="UniProtKB-UniRule"/>
</dbReference>
<feature type="domain" description="CheB-type methylesterase" evidence="8">
    <location>
        <begin position="231"/>
        <end position="424"/>
    </location>
</feature>
<comment type="subcellular location">
    <subcellularLocation>
        <location evidence="4">Cytoplasm</location>
    </subcellularLocation>
</comment>
<dbReference type="GO" id="GO:0050568">
    <property type="term" value="F:protein-glutamine glutaminase activity"/>
    <property type="evidence" value="ECO:0007669"/>
    <property type="project" value="UniProtKB-UniRule"/>
</dbReference>
<feature type="active site" evidence="4 5">
    <location>
        <position position="243"/>
    </location>
</feature>
<dbReference type="Gene3D" id="3.40.50.180">
    <property type="entry name" value="Methylesterase CheB, C-terminal domain"/>
    <property type="match status" value="1"/>
</dbReference>
<dbReference type="EC" id="3.1.1.61" evidence="4"/>
<keyword evidence="1 4" id="KW-0145">Chemotaxis</keyword>
<evidence type="ECO:0000256" key="5">
    <source>
        <dbReference type="PROSITE-ProRule" id="PRU00050"/>
    </source>
</evidence>
<evidence type="ECO:0000259" key="8">
    <source>
        <dbReference type="PROSITE" id="PS50122"/>
    </source>
</evidence>
<dbReference type="RefSeq" id="WP_140885982.1">
    <property type="nucleotide sequence ID" value="NZ_RCZP01000031.1"/>
</dbReference>
<evidence type="ECO:0000313" key="9">
    <source>
        <dbReference type="EMBL" id="TPG48973.1"/>
    </source>
</evidence>
<evidence type="ECO:0000256" key="4">
    <source>
        <dbReference type="HAMAP-Rule" id="MF_00099"/>
    </source>
</evidence>